<evidence type="ECO:0000256" key="4">
    <source>
        <dbReference type="ARBA" id="ARBA00023125"/>
    </source>
</evidence>
<dbReference type="FunFam" id="3.40.50.2300:FF:000001">
    <property type="entry name" value="DNA-binding response regulator PhoB"/>
    <property type="match status" value="1"/>
</dbReference>
<keyword evidence="3" id="KW-0805">Transcription regulation</keyword>
<dbReference type="Proteomes" id="UP000217895">
    <property type="component" value="Chromosome"/>
</dbReference>
<dbReference type="PROSITE" id="PS50110">
    <property type="entry name" value="RESPONSE_REGULATORY"/>
    <property type="match status" value="1"/>
</dbReference>
<dbReference type="SUPFAM" id="SSF52172">
    <property type="entry name" value="CheY-like"/>
    <property type="match status" value="1"/>
</dbReference>
<dbReference type="PANTHER" id="PTHR44591:SF22">
    <property type="entry name" value="CHEY SUBFAMILY"/>
    <property type="match status" value="1"/>
</dbReference>
<evidence type="ECO:0000256" key="1">
    <source>
        <dbReference type="ARBA" id="ARBA00022553"/>
    </source>
</evidence>
<dbReference type="Pfam" id="PF00072">
    <property type="entry name" value="Response_reg"/>
    <property type="match status" value="1"/>
</dbReference>
<dbReference type="EMBL" id="AP018203">
    <property type="protein sequence ID" value="BAY55181.1"/>
    <property type="molecule type" value="Genomic_DNA"/>
</dbReference>
<accession>A0A1Z4JEK3</accession>
<dbReference type="CDD" id="cd17574">
    <property type="entry name" value="REC_OmpR"/>
    <property type="match status" value="1"/>
</dbReference>
<evidence type="ECO:0000256" key="2">
    <source>
        <dbReference type="ARBA" id="ARBA00023012"/>
    </source>
</evidence>
<evidence type="ECO:0000256" key="3">
    <source>
        <dbReference type="ARBA" id="ARBA00023015"/>
    </source>
</evidence>
<evidence type="ECO:0000313" key="8">
    <source>
        <dbReference type="EMBL" id="BAY55181.1"/>
    </source>
</evidence>
<protein>
    <recommendedName>
        <fullName evidence="7">Response regulatory domain-containing protein</fullName>
    </recommendedName>
</protein>
<dbReference type="SMART" id="SM00448">
    <property type="entry name" value="REC"/>
    <property type="match status" value="1"/>
</dbReference>
<reference evidence="8 9" key="1">
    <citation type="submission" date="2017-06" db="EMBL/GenBank/DDBJ databases">
        <title>Genome sequencing of cyanobaciteial culture collection at National Institute for Environmental Studies (NIES).</title>
        <authorList>
            <person name="Hirose Y."/>
            <person name="Shimura Y."/>
            <person name="Fujisawa T."/>
            <person name="Nakamura Y."/>
            <person name="Kawachi M."/>
        </authorList>
    </citation>
    <scope>NUCLEOTIDE SEQUENCE [LARGE SCALE GENOMIC DNA]</scope>
    <source>
        <strain evidence="8 9">NIES-2135</strain>
    </source>
</reference>
<dbReference type="Gene3D" id="3.40.50.2300">
    <property type="match status" value="1"/>
</dbReference>
<evidence type="ECO:0000256" key="6">
    <source>
        <dbReference type="PROSITE-ProRule" id="PRU00169"/>
    </source>
</evidence>
<dbReference type="GO" id="GO:0000160">
    <property type="term" value="P:phosphorelay signal transduction system"/>
    <property type="evidence" value="ECO:0007669"/>
    <property type="project" value="UniProtKB-KW"/>
</dbReference>
<feature type="domain" description="Response regulatory" evidence="7">
    <location>
        <begin position="2"/>
        <end position="119"/>
    </location>
</feature>
<dbReference type="GO" id="GO:0003677">
    <property type="term" value="F:DNA binding"/>
    <property type="evidence" value="ECO:0007669"/>
    <property type="project" value="UniProtKB-KW"/>
</dbReference>
<keyword evidence="4" id="KW-0238">DNA-binding</keyword>
<keyword evidence="5" id="KW-0804">Transcription</keyword>
<sequence length="121" mass="13722">MKILIVDDEPHIRLLLEQTLEELEDQDVELLTATNGKEAIEVIQSERPQLVFLDVMMPFMNGFEVCQTVKQEIEDIYIILLTAKGQEFDKQKGAEVGANLYLTKPFDPDEVMAKAVEVLGL</sequence>
<dbReference type="InterPro" id="IPR011006">
    <property type="entry name" value="CheY-like_superfamily"/>
</dbReference>
<dbReference type="AlphaFoldDB" id="A0A1Z4JEK3"/>
<gene>
    <name evidence="8" type="ORF">NIES2135_20030</name>
</gene>
<dbReference type="InterPro" id="IPR050595">
    <property type="entry name" value="Bact_response_regulator"/>
</dbReference>
<keyword evidence="1 6" id="KW-0597">Phosphoprotein</keyword>
<evidence type="ECO:0000259" key="7">
    <source>
        <dbReference type="PROSITE" id="PS50110"/>
    </source>
</evidence>
<evidence type="ECO:0000256" key="5">
    <source>
        <dbReference type="ARBA" id="ARBA00023163"/>
    </source>
</evidence>
<feature type="modified residue" description="4-aspartylphosphate" evidence="6">
    <location>
        <position position="54"/>
    </location>
</feature>
<proteinExistence type="predicted"/>
<dbReference type="InterPro" id="IPR001789">
    <property type="entry name" value="Sig_transdc_resp-reg_receiver"/>
</dbReference>
<keyword evidence="9" id="KW-1185">Reference proteome</keyword>
<evidence type="ECO:0000313" key="9">
    <source>
        <dbReference type="Proteomes" id="UP000217895"/>
    </source>
</evidence>
<name>A0A1Z4JEK3_LEPBY</name>
<keyword evidence="2" id="KW-0902">Two-component regulatory system</keyword>
<dbReference type="PANTHER" id="PTHR44591">
    <property type="entry name" value="STRESS RESPONSE REGULATOR PROTEIN 1"/>
    <property type="match status" value="1"/>
</dbReference>
<organism evidence="8 9">
    <name type="scientific">Leptolyngbya boryana NIES-2135</name>
    <dbReference type="NCBI Taxonomy" id="1973484"/>
    <lineage>
        <taxon>Bacteria</taxon>
        <taxon>Bacillati</taxon>
        <taxon>Cyanobacteriota</taxon>
        <taxon>Cyanophyceae</taxon>
        <taxon>Leptolyngbyales</taxon>
        <taxon>Leptolyngbyaceae</taxon>
        <taxon>Leptolyngbya group</taxon>
        <taxon>Leptolyngbya</taxon>
    </lineage>
</organism>